<comment type="caution">
    <text evidence="1">The sequence shown here is derived from an EMBL/GenBank/DDBJ whole genome shotgun (WGS) entry which is preliminary data.</text>
</comment>
<sequence>EAFEYVLGRTKVDSVYTRIVSLQERITLQTRYDYFAT</sequence>
<proteinExistence type="predicted"/>
<reference evidence="1 2" key="1">
    <citation type="submission" date="2014-02" db="EMBL/GenBank/DDBJ databases">
        <authorList>
            <person name="Sibley D."/>
            <person name="Venepally P."/>
            <person name="Karamycheva S."/>
            <person name="Hadjithomas M."/>
            <person name="Khan A."/>
            <person name="Brunk B."/>
            <person name="Roos D."/>
            <person name="Caler E."/>
            <person name="Lorenzi H."/>
        </authorList>
    </citation>
    <scope>NUCLEOTIDE SEQUENCE [LARGE SCALE GENOMIC DNA]</scope>
    <source>
        <strain evidence="1 2">GAB2-2007-GAL-DOM2</strain>
    </source>
</reference>
<feature type="non-terminal residue" evidence="1">
    <location>
        <position position="1"/>
    </location>
</feature>
<dbReference type="VEuPathDB" id="ToxoDB:TGDOM2_249730C"/>
<gene>
    <name evidence="1" type="ORF">TGDOM2_249730C</name>
</gene>
<accession>A0A086KP32</accession>
<evidence type="ECO:0000313" key="1">
    <source>
        <dbReference type="EMBL" id="KFG46150.1"/>
    </source>
</evidence>
<dbReference type="AlphaFoldDB" id="A0A086KP32"/>
<protein>
    <submittedName>
        <fullName evidence="1">Uncharacterized protein</fullName>
    </submittedName>
</protein>
<organism evidence="1 2">
    <name type="scientific">Toxoplasma gondii GAB2-2007-GAL-DOM2</name>
    <dbReference type="NCBI Taxonomy" id="1130820"/>
    <lineage>
        <taxon>Eukaryota</taxon>
        <taxon>Sar</taxon>
        <taxon>Alveolata</taxon>
        <taxon>Apicomplexa</taxon>
        <taxon>Conoidasida</taxon>
        <taxon>Coccidia</taxon>
        <taxon>Eucoccidiorida</taxon>
        <taxon>Eimeriorina</taxon>
        <taxon>Sarcocystidae</taxon>
        <taxon>Toxoplasma</taxon>
    </lineage>
</organism>
<dbReference type="Proteomes" id="UP000028837">
    <property type="component" value="Unassembled WGS sequence"/>
</dbReference>
<name>A0A086KP32_TOXGO</name>
<dbReference type="EMBL" id="AHZU02000298">
    <property type="protein sequence ID" value="KFG46150.1"/>
    <property type="molecule type" value="Genomic_DNA"/>
</dbReference>
<evidence type="ECO:0000313" key="2">
    <source>
        <dbReference type="Proteomes" id="UP000028837"/>
    </source>
</evidence>